<reference evidence="2 3" key="1">
    <citation type="submission" date="2020-08" db="EMBL/GenBank/DDBJ databases">
        <title>Genomic Encyclopedia of Type Strains, Phase IV (KMG-IV): sequencing the most valuable type-strain genomes for metagenomic binning, comparative biology and taxonomic classification.</title>
        <authorList>
            <person name="Goeker M."/>
        </authorList>
    </citation>
    <scope>NUCLEOTIDE SEQUENCE [LARGE SCALE GENOMIC DNA]</scope>
    <source>
        <strain evidence="2 3">DSM 23562</strain>
    </source>
</reference>
<feature type="domain" description="PDZ" evidence="1">
    <location>
        <begin position="486"/>
        <end position="568"/>
    </location>
</feature>
<dbReference type="InterPro" id="IPR036034">
    <property type="entry name" value="PDZ_sf"/>
</dbReference>
<dbReference type="SMART" id="SM00228">
    <property type="entry name" value="PDZ"/>
    <property type="match status" value="1"/>
</dbReference>
<keyword evidence="2" id="KW-0645">Protease</keyword>
<dbReference type="Pfam" id="PF05299">
    <property type="entry name" value="Peptidase_M61"/>
    <property type="match status" value="1"/>
</dbReference>
<dbReference type="SUPFAM" id="SSF50156">
    <property type="entry name" value="PDZ domain-like"/>
    <property type="match status" value="1"/>
</dbReference>
<dbReference type="AlphaFoldDB" id="A0A7W9ST88"/>
<comment type="caution">
    <text evidence="2">The sequence shown here is derived from an EMBL/GenBank/DDBJ whole genome shotgun (WGS) entry which is preliminary data.</text>
</comment>
<dbReference type="GO" id="GO:0008237">
    <property type="term" value="F:metallopeptidase activity"/>
    <property type="evidence" value="ECO:0007669"/>
    <property type="project" value="UniProtKB-KW"/>
</dbReference>
<gene>
    <name evidence="2" type="ORF">HNQ39_003780</name>
</gene>
<name>A0A7W9ST88_ARMRO</name>
<organism evidence="2 3">
    <name type="scientific">Armatimonas rosea</name>
    <dbReference type="NCBI Taxonomy" id="685828"/>
    <lineage>
        <taxon>Bacteria</taxon>
        <taxon>Bacillati</taxon>
        <taxon>Armatimonadota</taxon>
        <taxon>Armatimonadia</taxon>
        <taxon>Armatimonadales</taxon>
        <taxon>Armatimonadaceae</taxon>
        <taxon>Armatimonas</taxon>
    </lineage>
</organism>
<dbReference type="PIRSF" id="PIRSF016493">
    <property type="entry name" value="Glycyl_aminpptds"/>
    <property type="match status" value="1"/>
</dbReference>
<evidence type="ECO:0000313" key="3">
    <source>
        <dbReference type="Proteomes" id="UP000520814"/>
    </source>
</evidence>
<dbReference type="InterPro" id="IPR024191">
    <property type="entry name" value="Peptidase_M61"/>
</dbReference>
<accession>A0A7W9ST88</accession>
<dbReference type="InterPro" id="IPR040756">
    <property type="entry name" value="Peptidase_M61_N"/>
</dbReference>
<evidence type="ECO:0000313" key="2">
    <source>
        <dbReference type="EMBL" id="MBB6051970.1"/>
    </source>
</evidence>
<dbReference type="InterPro" id="IPR001478">
    <property type="entry name" value="PDZ"/>
</dbReference>
<dbReference type="RefSeq" id="WP_184200014.1">
    <property type="nucleotide sequence ID" value="NZ_JACHGW010000003.1"/>
</dbReference>
<dbReference type="Gene3D" id="1.10.390.10">
    <property type="entry name" value="Neutral Protease Domain 2"/>
    <property type="match status" value="1"/>
</dbReference>
<dbReference type="Pfam" id="PF17899">
    <property type="entry name" value="Peptidase_M61_N"/>
    <property type="match status" value="1"/>
</dbReference>
<protein>
    <submittedName>
        <fullName evidence="2">Putative metalloprotease with PDZ domain</fullName>
    </submittedName>
</protein>
<evidence type="ECO:0000259" key="1">
    <source>
        <dbReference type="PROSITE" id="PS50106"/>
    </source>
</evidence>
<dbReference type="InterPro" id="IPR027268">
    <property type="entry name" value="Peptidase_M4/M1_CTD_sf"/>
</dbReference>
<keyword evidence="3" id="KW-1185">Reference proteome</keyword>
<keyword evidence="2" id="KW-0378">Hydrolase</keyword>
<dbReference type="GO" id="GO:0006508">
    <property type="term" value="P:proteolysis"/>
    <property type="evidence" value="ECO:0007669"/>
    <property type="project" value="UniProtKB-KW"/>
</dbReference>
<dbReference type="Gene3D" id="2.60.40.3650">
    <property type="match status" value="1"/>
</dbReference>
<keyword evidence="2" id="KW-0482">Metalloprotease</keyword>
<dbReference type="InterPro" id="IPR007963">
    <property type="entry name" value="Peptidase_M61_catalytic"/>
</dbReference>
<sequence length="601" mass="66433">MVFPALLAPALLAPAPPAIRLTIDAREVSKQVVHVTLRFPVTPGPLTLEYPKWIPGMHEPVGPVQNLVRLGFAANGKPVAWRRDGYDAYGFQLTVPAGVKELEAHFDYLPRPNDSDEIAYGVAATGTLAVINPSALLLAPRGSALTKTAFAPTVLLPERWQKATSLPTTPTVSLERLMDSPIFAGEHLKRFELPSPDGVPHTLAVVADTDEVATPNAHVLACMQKLVTESAALFGARHYDKFTFLLALTSGLPQYGLEHHESTVNVLRPNALGDGSGTPGQWNANLLPHEYVHSWNGKHRRPYGLAGKTFNQPLSTDLLWVYEGMTEYLGEVLMTRCGFYPFEAEREHLRQTLVSLDGRGARTWQSLRDAALAFPLITNKGDSTRLRLSNDIYYESMLHWLEADALIRQKSNEKLSLDDFCRRFFGGVNRGPEVRPYTEAELAATLTATLPGVDWTAWLHQRFDSLEPQAPRTGLELAGWPEHLGELSEPRREQETLTDFRFSLGFRLAGARITRVEPSSFAAQAGLVVGNQLTLLNGKPFSNQALREAIRGSKTQATRLVLQVDSAREVAFDYLGGERLSVLERAGSTPDRLSLIFLRKK</sequence>
<dbReference type="PROSITE" id="PS50106">
    <property type="entry name" value="PDZ"/>
    <property type="match status" value="1"/>
</dbReference>
<dbReference type="Gene3D" id="2.30.42.10">
    <property type="match status" value="1"/>
</dbReference>
<dbReference type="EMBL" id="JACHGW010000003">
    <property type="protein sequence ID" value="MBB6051970.1"/>
    <property type="molecule type" value="Genomic_DNA"/>
</dbReference>
<proteinExistence type="predicted"/>
<dbReference type="Proteomes" id="UP000520814">
    <property type="component" value="Unassembled WGS sequence"/>
</dbReference>